<dbReference type="InterPro" id="IPR051046">
    <property type="entry name" value="MurCDEF_CellWall_CoF430Synth"/>
</dbReference>
<keyword evidence="9 10" id="KW-0961">Cell wall biogenesis/degradation</keyword>
<dbReference type="Gene3D" id="3.40.1190.10">
    <property type="entry name" value="Mur-like, catalytic domain"/>
    <property type="match status" value="1"/>
</dbReference>
<evidence type="ECO:0000313" key="14">
    <source>
        <dbReference type="EMBL" id="SNQ29756.1"/>
    </source>
</evidence>
<dbReference type="SUPFAM" id="SSF53623">
    <property type="entry name" value="MurD-like peptide ligases, catalytic domain"/>
    <property type="match status" value="1"/>
</dbReference>
<evidence type="ECO:0000256" key="10">
    <source>
        <dbReference type="HAMAP-Rule" id="MF_02019"/>
    </source>
</evidence>
<gene>
    <name evidence="10" type="primary">murF</name>
    <name evidence="14" type="ORF">SAMN05444584_1725</name>
</gene>
<name>A0A217EHU6_9GAMM</name>
<keyword evidence="1 10" id="KW-0963">Cytoplasm</keyword>
<dbReference type="NCBIfam" id="TIGR01143">
    <property type="entry name" value="murF"/>
    <property type="match status" value="1"/>
</dbReference>
<evidence type="ECO:0000256" key="7">
    <source>
        <dbReference type="ARBA" id="ARBA00022984"/>
    </source>
</evidence>
<feature type="domain" description="Mur ligase C-terminal" evidence="12">
    <location>
        <begin position="327"/>
        <end position="436"/>
    </location>
</feature>
<keyword evidence="5 10" id="KW-0067">ATP-binding</keyword>
<dbReference type="SUPFAM" id="SSF53244">
    <property type="entry name" value="MurD-like peptide ligases, peptide-binding domain"/>
    <property type="match status" value="1"/>
</dbReference>
<protein>
    <recommendedName>
        <fullName evidence="10 11">UDP-N-acetylmuramoyl-tripeptide--D-alanyl-D-alanine ligase</fullName>
        <ecNumber evidence="10 11">6.3.2.10</ecNumber>
    </recommendedName>
    <alternativeName>
        <fullName evidence="10">D-alanyl-D-alanine-adding enzyme</fullName>
    </alternativeName>
</protein>
<dbReference type="Pfam" id="PF02875">
    <property type="entry name" value="Mur_ligase_C"/>
    <property type="match status" value="1"/>
</dbReference>
<dbReference type="GO" id="GO:0071555">
    <property type="term" value="P:cell wall organization"/>
    <property type="evidence" value="ECO:0007669"/>
    <property type="project" value="UniProtKB-KW"/>
</dbReference>
<evidence type="ECO:0000313" key="15">
    <source>
        <dbReference type="Proteomes" id="UP000243463"/>
    </source>
</evidence>
<comment type="similarity">
    <text evidence="10">Belongs to the MurCDEF family. MurF subfamily.</text>
</comment>
<evidence type="ECO:0000256" key="2">
    <source>
        <dbReference type="ARBA" id="ARBA00022598"/>
    </source>
</evidence>
<keyword evidence="15" id="KW-1185">Reference proteome</keyword>
<evidence type="ECO:0000259" key="13">
    <source>
        <dbReference type="Pfam" id="PF08245"/>
    </source>
</evidence>
<dbReference type="InterPro" id="IPR036565">
    <property type="entry name" value="Mur-like_cat_sf"/>
</dbReference>
<accession>A0A217EHU6</accession>
<evidence type="ECO:0000256" key="5">
    <source>
        <dbReference type="ARBA" id="ARBA00022840"/>
    </source>
</evidence>
<dbReference type="InterPro" id="IPR036615">
    <property type="entry name" value="Mur_ligase_C_dom_sf"/>
</dbReference>
<dbReference type="GO" id="GO:0051301">
    <property type="term" value="P:cell division"/>
    <property type="evidence" value="ECO:0007669"/>
    <property type="project" value="UniProtKB-KW"/>
</dbReference>
<dbReference type="GO" id="GO:0008766">
    <property type="term" value="F:UDP-N-acetylmuramoylalanyl-D-glutamyl-2,6-diaminopimelate-D-alanyl-D-alanine ligase activity"/>
    <property type="evidence" value="ECO:0007669"/>
    <property type="project" value="RHEA"/>
</dbReference>
<feature type="domain" description="Mur ligase central" evidence="13">
    <location>
        <begin position="121"/>
        <end position="304"/>
    </location>
</feature>
<dbReference type="SUPFAM" id="SSF63418">
    <property type="entry name" value="MurE/MurF N-terminal domain"/>
    <property type="match status" value="1"/>
</dbReference>
<proteinExistence type="inferred from homology"/>
<dbReference type="GO" id="GO:0005524">
    <property type="term" value="F:ATP binding"/>
    <property type="evidence" value="ECO:0007669"/>
    <property type="project" value="UniProtKB-UniRule"/>
</dbReference>
<comment type="pathway">
    <text evidence="10 11">Cell wall biogenesis; peptidoglycan biosynthesis.</text>
</comment>
<evidence type="ECO:0000256" key="11">
    <source>
        <dbReference type="RuleBase" id="RU004136"/>
    </source>
</evidence>
<dbReference type="UniPathway" id="UPA00219"/>
<evidence type="ECO:0000256" key="3">
    <source>
        <dbReference type="ARBA" id="ARBA00022618"/>
    </source>
</evidence>
<evidence type="ECO:0000256" key="9">
    <source>
        <dbReference type="ARBA" id="ARBA00023316"/>
    </source>
</evidence>
<dbReference type="Proteomes" id="UP000243463">
    <property type="component" value="Unassembled WGS sequence"/>
</dbReference>
<dbReference type="InterPro" id="IPR005863">
    <property type="entry name" value="UDP-N-AcMur_synth"/>
</dbReference>
<keyword evidence="7 10" id="KW-0573">Peptidoglycan synthesis</keyword>
<feature type="binding site" evidence="10">
    <location>
        <begin position="122"/>
        <end position="128"/>
    </location>
    <ligand>
        <name>ATP</name>
        <dbReference type="ChEBI" id="CHEBI:30616"/>
    </ligand>
</feature>
<comment type="catalytic activity">
    <reaction evidence="10 11">
        <text>D-alanyl-D-alanine + UDP-N-acetyl-alpha-D-muramoyl-L-alanyl-gamma-D-glutamyl-meso-2,6-diaminopimelate + ATP = UDP-N-acetyl-alpha-D-muramoyl-L-alanyl-gamma-D-glutamyl-meso-2,6-diaminopimeloyl-D-alanyl-D-alanine + ADP + phosphate + H(+)</text>
        <dbReference type="Rhea" id="RHEA:28374"/>
        <dbReference type="ChEBI" id="CHEBI:15378"/>
        <dbReference type="ChEBI" id="CHEBI:30616"/>
        <dbReference type="ChEBI" id="CHEBI:43474"/>
        <dbReference type="ChEBI" id="CHEBI:57822"/>
        <dbReference type="ChEBI" id="CHEBI:61386"/>
        <dbReference type="ChEBI" id="CHEBI:83905"/>
        <dbReference type="ChEBI" id="CHEBI:456216"/>
        <dbReference type="EC" id="6.3.2.10"/>
    </reaction>
</comment>
<evidence type="ECO:0000256" key="4">
    <source>
        <dbReference type="ARBA" id="ARBA00022741"/>
    </source>
</evidence>
<dbReference type="RefSeq" id="WP_088823802.1">
    <property type="nucleotide sequence ID" value="NZ_FZLN01000003.1"/>
</dbReference>
<evidence type="ECO:0000256" key="6">
    <source>
        <dbReference type="ARBA" id="ARBA00022960"/>
    </source>
</evidence>
<dbReference type="InterPro" id="IPR013221">
    <property type="entry name" value="Mur_ligase_cen"/>
</dbReference>
<dbReference type="InterPro" id="IPR035911">
    <property type="entry name" value="MurE/MurF_N"/>
</dbReference>
<dbReference type="HAMAP" id="MF_02019">
    <property type="entry name" value="MurF"/>
    <property type="match status" value="1"/>
</dbReference>
<dbReference type="PANTHER" id="PTHR43024">
    <property type="entry name" value="UDP-N-ACETYLMURAMOYL-TRIPEPTIDE--D-ALANYL-D-ALANINE LIGASE"/>
    <property type="match status" value="1"/>
</dbReference>
<evidence type="ECO:0000259" key="12">
    <source>
        <dbReference type="Pfam" id="PF02875"/>
    </source>
</evidence>
<dbReference type="InterPro" id="IPR004101">
    <property type="entry name" value="Mur_ligase_C"/>
</dbReference>
<keyword evidence="6 10" id="KW-0133">Cell shape</keyword>
<reference evidence="15" key="1">
    <citation type="submission" date="2017-06" db="EMBL/GenBank/DDBJ databases">
        <authorList>
            <person name="Varghese N."/>
            <person name="Submissions S."/>
        </authorList>
    </citation>
    <scope>NUCLEOTIDE SEQUENCE [LARGE SCALE GENOMIC DNA]</scope>
    <source>
        <strain evidence="15">ANC 5114</strain>
    </source>
</reference>
<dbReference type="Gene3D" id="3.40.1390.10">
    <property type="entry name" value="MurE/MurF, N-terminal domain"/>
    <property type="match status" value="1"/>
</dbReference>
<dbReference type="AlphaFoldDB" id="A0A217EHU6"/>
<keyword evidence="2 10" id="KW-0436">Ligase</keyword>
<keyword evidence="3 10" id="KW-0132">Cell division</keyword>
<dbReference type="GO" id="GO:0047480">
    <property type="term" value="F:UDP-N-acetylmuramoyl-tripeptide-D-alanyl-D-alanine ligase activity"/>
    <property type="evidence" value="ECO:0007669"/>
    <property type="project" value="UniProtKB-UniRule"/>
</dbReference>
<comment type="function">
    <text evidence="10 11">Involved in cell wall formation. Catalyzes the final step in the synthesis of UDP-N-acetylmuramoyl-pentapeptide, the precursor of murein.</text>
</comment>
<dbReference type="GO" id="GO:0008360">
    <property type="term" value="P:regulation of cell shape"/>
    <property type="evidence" value="ECO:0007669"/>
    <property type="project" value="UniProtKB-KW"/>
</dbReference>
<evidence type="ECO:0000256" key="1">
    <source>
        <dbReference type="ARBA" id="ARBA00022490"/>
    </source>
</evidence>
<dbReference type="EMBL" id="FZLN01000003">
    <property type="protein sequence ID" value="SNQ29756.1"/>
    <property type="molecule type" value="Genomic_DNA"/>
</dbReference>
<comment type="subcellular location">
    <subcellularLocation>
        <location evidence="10 11">Cytoplasm</location>
    </subcellularLocation>
</comment>
<dbReference type="GO" id="GO:0005737">
    <property type="term" value="C:cytoplasm"/>
    <property type="evidence" value="ECO:0007669"/>
    <property type="project" value="UniProtKB-SubCell"/>
</dbReference>
<evidence type="ECO:0000256" key="8">
    <source>
        <dbReference type="ARBA" id="ARBA00023306"/>
    </source>
</evidence>
<dbReference type="EC" id="6.3.2.10" evidence="10 11"/>
<organism evidence="14 15">
    <name type="scientific">Acinetobacter apis</name>
    <dbReference type="NCBI Taxonomy" id="1229165"/>
    <lineage>
        <taxon>Bacteria</taxon>
        <taxon>Pseudomonadati</taxon>
        <taxon>Pseudomonadota</taxon>
        <taxon>Gammaproteobacteria</taxon>
        <taxon>Moraxellales</taxon>
        <taxon>Moraxellaceae</taxon>
        <taxon>Acinetobacter</taxon>
    </lineage>
</organism>
<sequence length="466" mass="50514">MHTSTTSTNPLMPWSADELADVTQGTWYQGKQPADHIQRIVTNSRDAVAGDAFLALKGERFDAHQFLDQVFAQGVQVAIVSQAREDLDLYQLVVANPRLALGHLGAYRRKHCTDLKVIALTGSSGKTTTKEMLGSIFARLAPTLVTRGNLNNDLGVPMMLLELTHAHRYAIMELGANHQGEIDYTSSLVLPDVAGILNIGTAHLGEFGGRDGICTAKSEIYQHIQPNGYAIVPSDDDYADQIASVTTHQRRISFGQGGDVFATNIQLYATYSTFQVHTPSGETTIQLPFAGAHNIQNALAAVAFALALDVALDDIALGLSHAVAAKGRLNFIKHKQHLFIDDTYNANPTSMLAAAHVLLQQDGIHVMVMGDIGELGEAAFDEHRLLGQKLSTLPIDYLIAVGDYAAAVRTGAGEIASVVAFDTQAQALPYLVNLIKTHQPQTMNFLFKGSRFTHMETLMAELMETL</sequence>
<keyword evidence="4 10" id="KW-0547">Nucleotide-binding</keyword>
<dbReference type="Gene3D" id="3.90.190.20">
    <property type="entry name" value="Mur ligase, C-terminal domain"/>
    <property type="match status" value="1"/>
</dbReference>
<dbReference type="OrthoDB" id="9801978at2"/>
<keyword evidence="8 10" id="KW-0131">Cell cycle</keyword>
<dbReference type="Pfam" id="PF08245">
    <property type="entry name" value="Mur_ligase_M"/>
    <property type="match status" value="1"/>
</dbReference>
<dbReference type="PANTHER" id="PTHR43024:SF1">
    <property type="entry name" value="UDP-N-ACETYLMURAMOYL-TRIPEPTIDE--D-ALANYL-D-ALANINE LIGASE"/>
    <property type="match status" value="1"/>
</dbReference>
<dbReference type="GO" id="GO:0009252">
    <property type="term" value="P:peptidoglycan biosynthetic process"/>
    <property type="evidence" value="ECO:0007669"/>
    <property type="project" value="UniProtKB-UniRule"/>
</dbReference>